<dbReference type="InterPro" id="IPR050767">
    <property type="entry name" value="Sel1_AlgK"/>
</dbReference>
<dbReference type="InterPro" id="IPR045653">
    <property type="entry name" value="DUF6396"/>
</dbReference>
<dbReference type="InterPro" id="IPR006597">
    <property type="entry name" value="Sel1-like"/>
</dbReference>
<sequence>MSKKNTVFFRLPFFALAVLLCVPLIACKMPNDKVPPRNQSLPLFNPHVADFICETEASKVPPIDAQAEDWFLEARAMEDPEIFVEDRDYKKIVDLTRQAAQRLHWKAMLNLASLYVEGRDPLHGEEEAVQLVEKAMRLGIPAAYDRMGTYYANGTGVSGDITRAYAFWQKAAQMGNPQAMGFLGEKLTAGEDHPGIDMWGNIPVATKMLECALAQGYGPSAYDLYYLYYVVRTPDGTSDGERTAETKERALQVLHVGVSLGCEKCANKLQIEFGDPFDLANMVVPYIDKARAERYGVLNRELGFNPNARFPNLDKVLPLPPADLPPWNGDRDTLLHAAMGVRPPPATPKPSAASLLQKPYFLAADYALRRTGLHSDAPTAPFSAYWQPAQGQGLTEPARLFHKGEEFRHFSVLDADGKSRYGSVTWEQCLTIRHSHGAVEPRAVHGLLRKVARPEPWLSCACGQACPVSGVWQPWVAVDHPLQAIVNQYWRQAWLTQGAPFPRPRRDWLLDLPDDDVTWHLMDASIPGLG</sequence>
<dbReference type="RefSeq" id="WP_278316514.1">
    <property type="nucleotide sequence ID" value="NZ_CP121464.1"/>
</dbReference>
<reference evidence="2 3" key="1">
    <citation type="submission" date="2023-04" db="EMBL/GenBank/DDBJ databases">
        <title>Nanopore sequencing of Janthinobacterium from water.</title>
        <authorList>
            <person name="Ciuchcinski K."/>
            <person name="Rokowska A."/>
            <person name="Dziewit L."/>
        </authorList>
    </citation>
    <scope>NUCLEOTIDE SEQUENCE [LARGE SCALE GENOMIC DNA]</scope>
    <source>
        <strain evidence="2 3">DEMB2</strain>
    </source>
</reference>
<name>A0ABY8HZY6_9BURK</name>
<evidence type="ECO:0000313" key="3">
    <source>
        <dbReference type="Proteomes" id="UP001219584"/>
    </source>
</evidence>
<organism evidence="2 3">
    <name type="scientific">Janthinobacterium rivuli</name>
    <dbReference type="NCBI Taxonomy" id="2751478"/>
    <lineage>
        <taxon>Bacteria</taxon>
        <taxon>Pseudomonadati</taxon>
        <taxon>Pseudomonadota</taxon>
        <taxon>Betaproteobacteria</taxon>
        <taxon>Burkholderiales</taxon>
        <taxon>Oxalobacteraceae</taxon>
        <taxon>Janthinobacterium</taxon>
    </lineage>
</organism>
<dbReference type="Proteomes" id="UP001219584">
    <property type="component" value="Chromosome"/>
</dbReference>
<dbReference type="Gene3D" id="1.25.40.10">
    <property type="entry name" value="Tetratricopeptide repeat domain"/>
    <property type="match status" value="1"/>
</dbReference>
<protein>
    <submittedName>
        <fullName evidence="2">Tetratricopeptide repeat protein</fullName>
    </submittedName>
</protein>
<dbReference type="Pfam" id="PF08238">
    <property type="entry name" value="Sel1"/>
    <property type="match status" value="2"/>
</dbReference>
<dbReference type="PANTHER" id="PTHR11102:SF160">
    <property type="entry name" value="ERAD-ASSOCIATED E3 UBIQUITIN-PROTEIN LIGASE COMPONENT HRD3"/>
    <property type="match status" value="1"/>
</dbReference>
<proteinExistence type="predicted"/>
<dbReference type="Pfam" id="PF19933">
    <property type="entry name" value="DUF6396"/>
    <property type="match status" value="1"/>
</dbReference>
<dbReference type="SMART" id="SM00671">
    <property type="entry name" value="SEL1"/>
    <property type="match status" value="2"/>
</dbReference>
<dbReference type="EMBL" id="CP121464">
    <property type="protein sequence ID" value="WFR78183.1"/>
    <property type="molecule type" value="Genomic_DNA"/>
</dbReference>
<evidence type="ECO:0000313" key="2">
    <source>
        <dbReference type="EMBL" id="WFR78183.1"/>
    </source>
</evidence>
<evidence type="ECO:0000259" key="1">
    <source>
        <dbReference type="Pfam" id="PF19933"/>
    </source>
</evidence>
<gene>
    <name evidence="2" type="ORF">P9875_21075</name>
</gene>
<accession>A0ABY8HZY6</accession>
<feature type="domain" description="DUF6396" evidence="1">
    <location>
        <begin position="287"/>
        <end position="334"/>
    </location>
</feature>
<dbReference type="PANTHER" id="PTHR11102">
    <property type="entry name" value="SEL-1-LIKE PROTEIN"/>
    <property type="match status" value="1"/>
</dbReference>
<dbReference type="InterPro" id="IPR011990">
    <property type="entry name" value="TPR-like_helical_dom_sf"/>
</dbReference>
<dbReference type="SUPFAM" id="SSF81901">
    <property type="entry name" value="HCP-like"/>
    <property type="match status" value="1"/>
</dbReference>
<keyword evidence="3" id="KW-1185">Reference proteome</keyword>